<dbReference type="GO" id="GO:0009279">
    <property type="term" value="C:cell outer membrane"/>
    <property type="evidence" value="ECO:0007669"/>
    <property type="project" value="UniProtKB-SubCell"/>
</dbReference>
<dbReference type="AlphaFoldDB" id="A0A6N8G109"/>
<evidence type="ECO:0000256" key="2">
    <source>
        <dbReference type="ARBA" id="ARBA00023136"/>
    </source>
</evidence>
<keyword evidence="3" id="KW-0998">Cell outer membrane</keyword>
<dbReference type="InterPro" id="IPR036942">
    <property type="entry name" value="Beta-barrel_TonB_sf"/>
</dbReference>
<comment type="caution">
    <text evidence="4">The sequence shown here is derived from an EMBL/GenBank/DDBJ whole genome shotgun (WGS) entry which is preliminary data.</text>
</comment>
<gene>
    <name evidence="4" type="ORF">BWI75_21905</name>
</gene>
<comment type="subcellular location">
    <subcellularLocation>
        <location evidence="1">Cell outer membrane</location>
    </subcellularLocation>
</comment>
<sequence>MDGFNEQDVYSFVTDVVGNFSTGSVEHQLLLGTSLARIDLIRSESSRGTAAPLDLFNPVYGQSPLTLPVQLFDSTSVSDLLGV</sequence>
<organism evidence="4 5">
    <name type="scientific">Gloeocapsopsis dulcis AAB1 = 1H9</name>
    <dbReference type="NCBI Taxonomy" id="1433147"/>
    <lineage>
        <taxon>Bacteria</taxon>
        <taxon>Bacillati</taxon>
        <taxon>Cyanobacteriota</taxon>
        <taxon>Cyanophyceae</taxon>
        <taxon>Oscillatoriophycideae</taxon>
        <taxon>Chroococcales</taxon>
        <taxon>Chroococcaceae</taxon>
        <taxon>Gloeocapsopsis</taxon>
        <taxon>Gloeocapsopsis dulcis</taxon>
    </lineage>
</organism>
<evidence type="ECO:0000313" key="5">
    <source>
        <dbReference type="Proteomes" id="UP000441797"/>
    </source>
</evidence>
<dbReference type="EMBL" id="NAPY01000052">
    <property type="protein sequence ID" value="MUL38891.1"/>
    <property type="molecule type" value="Genomic_DNA"/>
</dbReference>
<protein>
    <submittedName>
        <fullName evidence="4">Uncharacterized protein</fullName>
    </submittedName>
</protein>
<keyword evidence="5" id="KW-1185">Reference proteome</keyword>
<reference evidence="4 5" key="1">
    <citation type="journal article" date="2019" name="Front. Microbiol.">
        <title>Genomic Features for Desiccation Tolerance and Sugar Biosynthesis in the Extremophile Gloeocapsopsis sp. UTEX B3054.</title>
        <authorList>
            <person name="Urrejola C."/>
            <person name="Alcorta J."/>
            <person name="Salas L."/>
            <person name="Vasquez M."/>
            <person name="Polz M.F."/>
            <person name="Vicuna R."/>
            <person name="Diez B."/>
        </authorList>
    </citation>
    <scope>NUCLEOTIDE SEQUENCE [LARGE SCALE GENOMIC DNA]</scope>
    <source>
        <strain evidence="4 5">1H9</strain>
    </source>
</reference>
<dbReference type="Gene3D" id="2.40.170.20">
    <property type="entry name" value="TonB-dependent receptor, beta-barrel domain"/>
    <property type="match status" value="1"/>
</dbReference>
<name>A0A6N8G109_9CHRO</name>
<evidence type="ECO:0000256" key="3">
    <source>
        <dbReference type="ARBA" id="ARBA00023237"/>
    </source>
</evidence>
<evidence type="ECO:0000256" key="1">
    <source>
        <dbReference type="ARBA" id="ARBA00004442"/>
    </source>
</evidence>
<dbReference type="Proteomes" id="UP000441797">
    <property type="component" value="Unassembled WGS sequence"/>
</dbReference>
<evidence type="ECO:0000313" key="4">
    <source>
        <dbReference type="EMBL" id="MUL38891.1"/>
    </source>
</evidence>
<keyword evidence="2" id="KW-0472">Membrane</keyword>
<proteinExistence type="predicted"/>
<accession>A0A6N8G109</accession>